<dbReference type="GO" id="GO:0005524">
    <property type="term" value="F:ATP binding"/>
    <property type="evidence" value="ECO:0007669"/>
    <property type="project" value="UniProtKB-UniRule"/>
</dbReference>
<feature type="coiled-coil region" evidence="11">
    <location>
        <begin position="993"/>
        <end position="1027"/>
    </location>
</feature>
<dbReference type="SUPFAM" id="SSF48168">
    <property type="entry name" value="R1 subunit of ribonucleotide reductase, N-terminal domain"/>
    <property type="match status" value="1"/>
</dbReference>
<comment type="subunit">
    <text evidence="2">Heterodimer of a large and a small subunit.</text>
</comment>
<accession>A0A1I8GFJ1</accession>
<evidence type="ECO:0000256" key="10">
    <source>
        <dbReference type="RuleBase" id="RU003410"/>
    </source>
</evidence>
<keyword evidence="6 10" id="KW-0560">Oxidoreductase</keyword>
<keyword evidence="4 9" id="KW-0547">Nucleotide-binding</keyword>
<feature type="domain" description="ATP-cone" evidence="14">
    <location>
        <begin position="13"/>
        <end position="104"/>
    </location>
</feature>
<dbReference type="Pfam" id="PF03477">
    <property type="entry name" value="ATP-cone"/>
    <property type="match status" value="1"/>
</dbReference>
<feature type="region of interest" description="Disordered" evidence="12">
    <location>
        <begin position="1106"/>
        <end position="1130"/>
    </location>
</feature>
<evidence type="ECO:0000256" key="1">
    <source>
        <dbReference type="ARBA" id="ARBA00010406"/>
    </source>
</evidence>
<evidence type="ECO:0000256" key="7">
    <source>
        <dbReference type="ARBA" id="ARBA00023116"/>
    </source>
</evidence>
<dbReference type="InterPro" id="IPR000788">
    <property type="entry name" value="RNR_lg_C"/>
</dbReference>
<feature type="compositionally biased region" description="Low complexity" evidence="12">
    <location>
        <begin position="964"/>
        <end position="975"/>
    </location>
</feature>
<evidence type="ECO:0000256" key="4">
    <source>
        <dbReference type="ARBA" id="ARBA00022741"/>
    </source>
</evidence>
<protein>
    <recommendedName>
        <fullName evidence="10">Ribonucleoside-diphosphate reductase</fullName>
        <ecNumber evidence="10">1.17.4.1</ecNumber>
    </recommendedName>
</protein>
<name>A0A1I8GFJ1_9PLAT</name>
<dbReference type="InterPro" id="IPR011993">
    <property type="entry name" value="PH-like_dom_sf"/>
</dbReference>
<keyword evidence="7 10" id="KW-0215">Deoxyribonucleotide synthesis</keyword>
<proteinExistence type="inferred from homology"/>
<dbReference type="PROSITE" id="PS51161">
    <property type="entry name" value="ATP_CONE"/>
    <property type="match status" value="1"/>
</dbReference>
<feature type="transmembrane region" description="Helical" evidence="13">
    <location>
        <begin position="1315"/>
        <end position="1332"/>
    </location>
</feature>
<dbReference type="Gene3D" id="2.30.29.30">
    <property type="entry name" value="Pleckstrin-homology domain (PH domain)/Phosphotyrosine-binding domain (PTB)"/>
    <property type="match status" value="1"/>
</dbReference>
<evidence type="ECO:0000256" key="12">
    <source>
        <dbReference type="SAM" id="MobiDB-lite"/>
    </source>
</evidence>
<dbReference type="CDD" id="cd01679">
    <property type="entry name" value="RNR_I"/>
    <property type="match status" value="1"/>
</dbReference>
<dbReference type="SUPFAM" id="SSF51998">
    <property type="entry name" value="PFL-like glycyl radical enzymes"/>
    <property type="match status" value="1"/>
</dbReference>
<dbReference type="Pfam" id="PF02867">
    <property type="entry name" value="Ribonuc_red_lgC"/>
    <property type="match status" value="1"/>
</dbReference>
<dbReference type="InterPro" id="IPR013509">
    <property type="entry name" value="RNR_lsu_N"/>
</dbReference>
<feature type="transmembrane region" description="Helical" evidence="13">
    <location>
        <begin position="1338"/>
        <end position="1355"/>
    </location>
</feature>
<sequence>MSSEGRHPSGENLYVIKRDQRREKVHYDKITARIQSLCSGLNEDYVEPAAITRKVISGLYPGVTTSELDNLAAETAATMTTKHPDYAILAARIAVSNLHKDTKAKFSEVMTDLYEYVNPKTGLHSPMVTRNFLDFVLANRERLDSAIDFERDLHYNYFGFKTLERSYLLKINKRVAERPQHLLMRVACGIHCGNVEAAIESYELMSHRWFTHASPTLFNAGTPKPQLSSCFLLTMKDDSIEGIYDTLKQCALISKSAGGVGLNIHCIRSTGSYIAGTNGTSNGIVPLLRVFNNTARYVDQGGNKRPGAFAIYLEPWHPDVFEFLDLRKNTGKDENRARDLFYALWVPDLFMQRVESNGQWTLMDPHECPGLSDAWGADFVKLYESYESAGKGRKTVRAQELWYAIIEAQIETGTPYMLYKDSCNSKSNQQHLGTIKCSNLCTEIVEYSSPDEVAVCNLASVALNRFVKEPGQFDFAMLRHVTHVVVRNLNRIIDINFYPVPEAERSNMRHRPIGIGVQGLADAFQLMRYAWESPEAAQLNKDIFATIYYSALEASCMEARKFGPHETHPGSPASKGILQPDMWSVATPDRPDIGLNWTQLRADIAKYGLRNSLLLAPMPTASTAQILGNNESIEAYTSNVYSRRVLSGEFQVVNPHLLRDLTRLGLWSDDLKTAIVANQGSVQSIDGIPQEVKDLYKTVWEIPQKRIMEMAADRGAYIDQSQSLNLHIAQPNFAKITSMHFFAWRSGLKTGMYYLRTRPAAQPIQFTVDKARVRVKGKENDASEPAGDTKQAEAAMQELRLQNQKDMLCSLENKEASRSDVRSGGPGVRGSYTGRGGGRSKVAGRRSLLHPQRSVNLQSYTARHISWTDLLSFSTENLSCHHLSVASKRFWLIRMSSPTPSGGATSLAGRLRNRLRRSVHHNVAGGGPAATQLQFDDSASESGAGRPAKDGNDSEDSQSFDLMPQPAEQPHQQAPDLDDCAELSELLVTVADEEQLRAQLVSLAIENEALRAQANQAESDLVNRLRRQLSEERTARLRAETVAADVAAAAEAKPAAGGPLSRAVAGLRRRRQTRAARAAAAAAAAAEVDSVAEGIEAAAAAVDEAEIESLDSDSDAVSEDSAPGPHRRRPESFCDRVKAWTARQLLDLMDDFQQPARPEQPSTAAVEEPQLSARRLKANASRFRRNAQPLSRCLRGLRGILQWRSPSYTTLVITLYYFALRYDLLLSLLLFLGIARLCLNYLKYRQHWAFEFNFVSDYEPVEDEDAADRERTVGTQVNMVVQVARKVQNLAGTVSDSMEKFKNLVTWRSQKHTQLLLNLLVVAFALSLVLPSTTCLKFVSVYLGIKLFIIDALVARYPRIRRRFDGAVRLWRALPTDQQLGSVQVSEDVEKYILPASEDDGTSGVGGSASPASPSEPSPTQQQQFAQAFSLPASEVPLARWRGGKRCAIVCKDGERSLPLPSWLKHGKLFLTRSFLCFERSKDRGKAKKRNLVIPLTMIRWLKKVILYTLQQQRRLKADLFQNFLNAAVLLQTKPFAWLPGGGMSIEVQIFGVEKSLTFGAIIGRDEVFESLMEAGKRAGLAWAAGVAPADAQQQPPQADPQLVQSVNQALLSDSDLED</sequence>
<keyword evidence="13" id="KW-0472">Membrane</keyword>
<dbReference type="Pfam" id="PF00317">
    <property type="entry name" value="Ribonuc_red_lgN"/>
    <property type="match status" value="1"/>
</dbReference>
<dbReference type="PANTHER" id="PTHR11573">
    <property type="entry name" value="RIBONUCLEOSIDE-DIPHOSPHATE REDUCTASE LARGE CHAIN"/>
    <property type="match status" value="1"/>
</dbReference>
<dbReference type="NCBIfam" id="TIGR02506">
    <property type="entry name" value="NrdE_NrdA"/>
    <property type="match status" value="1"/>
</dbReference>
<reference evidence="16" key="1">
    <citation type="submission" date="2016-11" db="UniProtKB">
        <authorList>
            <consortium name="WormBaseParasite"/>
        </authorList>
    </citation>
    <scope>IDENTIFICATION</scope>
</reference>
<dbReference type="InterPro" id="IPR013346">
    <property type="entry name" value="NrdE_NrdA_C"/>
</dbReference>
<evidence type="ECO:0000256" key="9">
    <source>
        <dbReference type="PROSITE-ProRule" id="PRU00492"/>
    </source>
</evidence>
<dbReference type="PROSITE" id="PS00089">
    <property type="entry name" value="RIBORED_LARGE"/>
    <property type="match status" value="1"/>
</dbReference>
<dbReference type="PANTHER" id="PTHR11573:SF6">
    <property type="entry name" value="RIBONUCLEOSIDE-DIPHOSPHATE REDUCTASE LARGE SUBUNIT"/>
    <property type="match status" value="1"/>
</dbReference>
<evidence type="ECO:0000313" key="16">
    <source>
        <dbReference type="WBParaSite" id="maker-uti_cns_0001684-snap-gene-0.5-mRNA-1"/>
    </source>
</evidence>
<dbReference type="GO" id="GO:0005971">
    <property type="term" value="C:ribonucleoside-diphosphate reductase complex"/>
    <property type="evidence" value="ECO:0007669"/>
    <property type="project" value="TreeGrafter"/>
</dbReference>
<evidence type="ECO:0000256" key="8">
    <source>
        <dbReference type="ARBA" id="ARBA00024942"/>
    </source>
</evidence>
<evidence type="ECO:0000256" key="6">
    <source>
        <dbReference type="ARBA" id="ARBA00023002"/>
    </source>
</evidence>
<evidence type="ECO:0000256" key="5">
    <source>
        <dbReference type="ARBA" id="ARBA00022840"/>
    </source>
</evidence>
<feature type="region of interest" description="Disordered" evidence="12">
    <location>
        <begin position="814"/>
        <end position="850"/>
    </location>
</feature>
<feature type="compositionally biased region" description="Low complexity" evidence="12">
    <location>
        <begin position="1408"/>
        <end position="1424"/>
    </location>
</feature>
<dbReference type="InterPro" id="IPR039718">
    <property type="entry name" value="Rrm1"/>
</dbReference>
<dbReference type="InterPro" id="IPR005144">
    <property type="entry name" value="ATP-cone_dom"/>
</dbReference>
<feature type="compositionally biased region" description="Acidic residues" evidence="12">
    <location>
        <begin position="1106"/>
        <end position="1118"/>
    </location>
</feature>
<keyword evidence="13" id="KW-0812">Transmembrane</keyword>
<dbReference type="UniPathway" id="UPA00326"/>
<dbReference type="GO" id="GO:0009263">
    <property type="term" value="P:deoxyribonucleotide biosynthetic process"/>
    <property type="evidence" value="ECO:0007669"/>
    <property type="project" value="UniProtKB-KW"/>
</dbReference>
<dbReference type="EC" id="1.17.4.1" evidence="10"/>
<comment type="function">
    <text evidence="8 10">Provides the precursors necessary for DNA synthesis. Catalyzes the biosynthesis of deoxyribonucleotides from the corresponding ribonucleotides.</text>
</comment>
<feature type="region of interest" description="Disordered" evidence="12">
    <location>
        <begin position="1396"/>
        <end position="1424"/>
    </location>
</feature>
<feature type="compositionally biased region" description="Polar residues" evidence="12">
    <location>
        <begin position="931"/>
        <end position="941"/>
    </location>
</feature>
<keyword evidence="5 9" id="KW-0067">ATP-binding</keyword>
<comment type="similarity">
    <text evidence="1 10">Belongs to the ribonucleoside diphosphate reductase large chain family.</text>
</comment>
<evidence type="ECO:0000256" key="11">
    <source>
        <dbReference type="SAM" id="Coils"/>
    </source>
</evidence>
<dbReference type="Gene3D" id="3.20.70.20">
    <property type="match status" value="1"/>
</dbReference>
<dbReference type="FunFam" id="3.20.70.20:FF:000010">
    <property type="entry name" value="Ribonucleoside-diphosphate reductase"/>
    <property type="match status" value="1"/>
</dbReference>
<keyword evidence="15" id="KW-1185">Reference proteome</keyword>
<evidence type="ECO:0000256" key="13">
    <source>
        <dbReference type="SAM" id="Phobius"/>
    </source>
</evidence>
<evidence type="ECO:0000256" key="2">
    <source>
        <dbReference type="ARBA" id="ARBA00011771"/>
    </source>
</evidence>
<dbReference type="Proteomes" id="UP000095280">
    <property type="component" value="Unplaced"/>
</dbReference>
<keyword evidence="11" id="KW-0175">Coiled coil</keyword>
<dbReference type="GO" id="GO:0004748">
    <property type="term" value="F:ribonucleoside-diphosphate reductase activity, thioredoxin disulfide as acceptor"/>
    <property type="evidence" value="ECO:0007669"/>
    <property type="project" value="UniProtKB-EC"/>
</dbReference>
<keyword evidence="3" id="KW-0021">Allosteric enzyme</keyword>
<feature type="compositionally biased region" description="Gly residues" evidence="12">
    <location>
        <begin position="824"/>
        <end position="839"/>
    </location>
</feature>
<comment type="catalytic activity">
    <reaction evidence="10">
        <text>a 2'-deoxyribonucleoside 5'-diphosphate + [thioredoxin]-disulfide + H2O = a ribonucleoside 5'-diphosphate + [thioredoxin]-dithiol</text>
        <dbReference type="Rhea" id="RHEA:23252"/>
        <dbReference type="Rhea" id="RHEA-COMP:10698"/>
        <dbReference type="Rhea" id="RHEA-COMP:10700"/>
        <dbReference type="ChEBI" id="CHEBI:15377"/>
        <dbReference type="ChEBI" id="CHEBI:29950"/>
        <dbReference type="ChEBI" id="CHEBI:50058"/>
        <dbReference type="ChEBI" id="CHEBI:57930"/>
        <dbReference type="ChEBI" id="CHEBI:73316"/>
        <dbReference type="EC" id="1.17.4.1"/>
    </reaction>
</comment>
<dbReference type="PRINTS" id="PR01183">
    <property type="entry name" value="RIBORDTASEM1"/>
</dbReference>
<evidence type="ECO:0000259" key="14">
    <source>
        <dbReference type="PROSITE" id="PS51161"/>
    </source>
</evidence>
<feature type="region of interest" description="Disordered" evidence="12">
    <location>
        <begin position="921"/>
        <end position="975"/>
    </location>
</feature>
<feature type="transmembrane region" description="Helical" evidence="13">
    <location>
        <begin position="1215"/>
        <end position="1239"/>
    </location>
</feature>
<dbReference type="InterPro" id="IPR008926">
    <property type="entry name" value="RNR_R1-su_N"/>
</dbReference>
<dbReference type="WBParaSite" id="maker-uti_cns_0001684-snap-gene-0.5-mRNA-1">
    <property type="protein sequence ID" value="maker-uti_cns_0001684-snap-gene-0.5-mRNA-1"/>
    <property type="gene ID" value="maker-uti_cns_0001684-snap-gene-0.5"/>
</dbReference>
<keyword evidence="13" id="KW-1133">Transmembrane helix</keyword>
<organism evidence="15 16">
    <name type="scientific">Macrostomum lignano</name>
    <dbReference type="NCBI Taxonomy" id="282301"/>
    <lineage>
        <taxon>Eukaryota</taxon>
        <taxon>Metazoa</taxon>
        <taxon>Spiralia</taxon>
        <taxon>Lophotrochozoa</taxon>
        <taxon>Platyhelminthes</taxon>
        <taxon>Rhabditophora</taxon>
        <taxon>Macrostomorpha</taxon>
        <taxon>Macrostomida</taxon>
        <taxon>Macrostomidae</taxon>
        <taxon>Macrostomum</taxon>
    </lineage>
</organism>
<evidence type="ECO:0000313" key="15">
    <source>
        <dbReference type="Proteomes" id="UP000095280"/>
    </source>
</evidence>
<evidence type="ECO:0000256" key="3">
    <source>
        <dbReference type="ARBA" id="ARBA00022533"/>
    </source>
</evidence>